<evidence type="ECO:0000313" key="3">
    <source>
        <dbReference type="Proteomes" id="UP000812270"/>
    </source>
</evidence>
<protein>
    <submittedName>
        <fullName evidence="2">GNAT family N-acetyltransferase</fullName>
        <ecNumber evidence="2">2.3.1.-</ecNumber>
    </submittedName>
</protein>
<keyword evidence="2" id="KW-0012">Acyltransferase</keyword>
<dbReference type="EMBL" id="JAHSPG010000016">
    <property type="protein sequence ID" value="MBV4359737.1"/>
    <property type="molecule type" value="Genomic_DNA"/>
</dbReference>
<sequence>MELTWSLKTFNDLTANELYHILRLRSEVFVVEQNCVFLDADNKDQIAHHYMCWNENDLLAYTRLLPAGFAYEHVSIGRVVTSPRARNLGIGKLLMQQSIEECVKLFNADIIKIGAQLYLKKFYESFGFSQSSEIYVEDGIDHIEMLLTVS</sequence>
<evidence type="ECO:0000259" key="1">
    <source>
        <dbReference type="PROSITE" id="PS51186"/>
    </source>
</evidence>
<dbReference type="AlphaFoldDB" id="A0A9E2SE14"/>
<dbReference type="RefSeq" id="WP_217794001.1">
    <property type="nucleotide sequence ID" value="NZ_JAHSPG010000016.1"/>
</dbReference>
<reference evidence="2" key="1">
    <citation type="submission" date="2021-06" db="EMBL/GenBank/DDBJ databases">
        <authorList>
            <person name="Huq M.A."/>
        </authorList>
    </citation>
    <scope>NUCLEOTIDE SEQUENCE</scope>
    <source>
        <strain evidence="2">MAH-26</strain>
    </source>
</reference>
<dbReference type="Pfam" id="PF13673">
    <property type="entry name" value="Acetyltransf_10"/>
    <property type="match status" value="1"/>
</dbReference>
<accession>A0A9E2SE14</accession>
<comment type="caution">
    <text evidence="2">The sequence shown here is derived from an EMBL/GenBank/DDBJ whole genome shotgun (WGS) entry which is preliminary data.</text>
</comment>
<organism evidence="2 3">
    <name type="scientific">Pinibacter aurantiacus</name>
    <dbReference type="NCBI Taxonomy" id="2851599"/>
    <lineage>
        <taxon>Bacteria</taxon>
        <taxon>Pseudomonadati</taxon>
        <taxon>Bacteroidota</taxon>
        <taxon>Chitinophagia</taxon>
        <taxon>Chitinophagales</taxon>
        <taxon>Chitinophagaceae</taxon>
        <taxon>Pinibacter</taxon>
    </lineage>
</organism>
<evidence type="ECO:0000313" key="2">
    <source>
        <dbReference type="EMBL" id="MBV4359737.1"/>
    </source>
</evidence>
<dbReference type="InterPro" id="IPR000182">
    <property type="entry name" value="GNAT_dom"/>
</dbReference>
<name>A0A9E2SE14_9BACT</name>
<keyword evidence="3" id="KW-1185">Reference proteome</keyword>
<gene>
    <name evidence="2" type="ORF">KTO63_21385</name>
</gene>
<proteinExistence type="predicted"/>
<dbReference type="Proteomes" id="UP000812270">
    <property type="component" value="Unassembled WGS sequence"/>
</dbReference>
<dbReference type="CDD" id="cd04301">
    <property type="entry name" value="NAT_SF"/>
    <property type="match status" value="1"/>
</dbReference>
<keyword evidence="2" id="KW-0808">Transferase</keyword>
<dbReference type="PROSITE" id="PS51186">
    <property type="entry name" value="GNAT"/>
    <property type="match status" value="1"/>
</dbReference>
<feature type="domain" description="N-acetyltransferase" evidence="1">
    <location>
        <begin position="8"/>
        <end position="150"/>
    </location>
</feature>
<dbReference type="GO" id="GO:0016747">
    <property type="term" value="F:acyltransferase activity, transferring groups other than amino-acyl groups"/>
    <property type="evidence" value="ECO:0007669"/>
    <property type="project" value="InterPro"/>
</dbReference>
<dbReference type="EC" id="2.3.1.-" evidence="2"/>